<dbReference type="Proteomes" id="UP000024635">
    <property type="component" value="Unassembled WGS sequence"/>
</dbReference>
<name>A0A016SR89_9BILA</name>
<keyword evidence="2" id="KW-0732">Signal</keyword>
<keyword evidence="4" id="KW-1185">Reference proteome</keyword>
<sequence length="298" mass="32948">MRTAVLQLLLLHSSAHLALSSADLWTRRNLENGNLYEFDGTDSQPGEIARVRLFVTTTQVKQSPSLPVHILRIRWSEARNAAAYRVHCEANATDEVVTLLDREILDGATGIDERFVLPQGRLSLMCGVAAANSFGSSKWTHSPMVTVKTSAMSSPASSEFEPMNSTDSSQVATEDLNLDQLLKFIHKSHIEDLPSFPIERPPEVRIVVKPNNEEDGDAADFPVEQDSVEPTSPASELTVDAEDSGEPRSVDINTSEDDVDRDYKMLEEEVRRAIGADEASKLSRTRSLLVFGLLDRML</sequence>
<evidence type="ECO:0000313" key="4">
    <source>
        <dbReference type="Proteomes" id="UP000024635"/>
    </source>
</evidence>
<evidence type="ECO:0000256" key="1">
    <source>
        <dbReference type="SAM" id="MobiDB-lite"/>
    </source>
</evidence>
<feature type="region of interest" description="Disordered" evidence="1">
    <location>
        <begin position="213"/>
        <end position="261"/>
    </location>
</feature>
<organism evidence="3 4">
    <name type="scientific">Ancylostoma ceylanicum</name>
    <dbReference type="NCBI Taxonomy" id="53326"/>
    <lineage>
        <taxon>Eukaryota</taxon>
        <taxon>Metazoa</taxon>
        <taxon>Ecdysozoa</taxon>
        <taxon>Nematoda</taxon>
        <taxon>Chromadorea</taxon>
        <taxon>Rhabditida</taxon>
        <taxon>Rhabditina</taxon>
        <taxon>Rhabditomorpha</taxon>
        <taxon>Strongyloidea</taxon>
        <taxon>Ancylostomatidae</taxon>
        <taxon>Ancylostomatinae</taxon>
        <taxon>Ancylostoma</taxon>
    </lineage>
</organism>
<evidence type="ECO:0000256" key="2">
    <source>
        <dbReference type="SAM" id="SignalP"/>
    </source>
</evidence>
<accession>A0A016SR89</accession>
<protein>
    <submittedName>
        <fullName evidence="3">Uncharacterized protein</fullName>
    </submittedName>
</protein>
<comment type="caution">
    <text evidence="3">The sequence shown here is derived from an EMBL/GenBank/DDBJ whole genome shotgun (WGS) entry which is preliminary data.</text>
</comment>
<dbReference type="EMBL" id="JARK01001525">
    <property type="protein sequence ID" value="EYB92844.1"/>
    <property type="molecule type" value="Genomic_DNA"/>
</dbReference>
<dbReference type="AlphaFoldDB" id="A0A016SR89"/>
<evidence type="ECO:0000313" key="3">
    <source>
        <dbReference type="EMBL" id="EYB92844.1"/>
    </source>
</evidence>
<gene>
    <name evidence="3" type="primary">Acey_s0189.g1185</name>
    <name evidence="3" type="ORF">Y032_0189g1185</name>
</gene>
<dbReference type="OrthoDB" id="5869606at2759"/>
<feature type="signal peptide" evidence="2">
    <location>
        <begin position="1"/>
        <end position="20"/>
    </location>
</feature>
<feature type="chain" id="PRO_5001489864" evidence="2">
    <location>
        <begin position="21"/>
        <end position="298"/>
    </location>
</feature>
<reference evidence="4" key="1">
    <citation type="journal article" date="2015" name="Nat. Genet.">
        <title>The genome and transcriptome of the zoonotic hookworm Ancylostoma ceylanicum identify infection-specific gene families.</title>
        <authorList>
            <person name="Schwarz E.M."/>
            <person name="Hu Y."/>
            <person name="Antoshechkin I."/>
            <person name="Miller M.M."/>
            <person name="Sternberg P.W."/>
            <person name="Aroian R.V."/>
        </authorList>
    </citation>
    <scope>NUCLEOTIDE SEQUENCE</scope>
    <source>
        <strain evidence="4">HY135</strain>
    </source>
</reference>
<proteinExistence type="predicted"/>